<dbReference type="GeneID" id="9683562"/>
<proteinExistence type="predicted"/>
<feature type="compositionally biased region" description="Gly residues" evidence="1">
    <location>
        <begin position="167"/>
        <end position="179"/>
    </location>
</feature>
<keyword evidence="3" id="KW-1185">Reference proteome</keyword>
<sequence length="216" mass="21725">MTLRDRVGLGIGVGAPSCPPGDALTSPRRVSLFGTTSRVLAKDPFEAPRRLAPSPRKRPARDDARATTDAEAAAAADDASVAPRKLPRRARVLDPEDARASSLSLLSPGENAAAAAAAAAERKDECLEDDDEEEDADADDAKSPPPLSCVTMPPAPSTAESSTADASGGGGGGGGGGGARLADAFSAIQLLTPVSGAGEGGRSRALSSRLDAAWDL</sequence>
<evidence type="ECO:0000256" key="1">
    <source>
        <dbReference type="SAM" id="MobiDB-lite"/>
    </source>
</evidence>
<name>C1MQG7_MICPC</name>
<evidence type="ECO:0000313" key="2">
    <source>
        <dbReference type="EMBL" id="EEH57706.1"/>
    </source>
</evidence>
<feature type="region of interest" description="Disordered" evidence="1">
    <location>
        <begin position="1"/>
        <end position="27"/>
    </location>
</feature>
<protein>
    <submittedName>
        <fullName evidence="2">Predicted protein</fullName>
    </submittedName>
</protein>
<feature type="compositionally biased region" description="Acidic residues" evidence="1">
    <location>
        <begin position="126"/>
        <end position="138"/>
    </location>
</feature>
<feature type="region of interest" description="Disordered" evidence="1">
    <location>
        <begin position="193"/>
        <end position="216"/>
    </location>
</feature>
<dbReference type="Proteomes" id="UP000001876">
    <property type="component" value="Unassembled WGS sequence"/>
</dbReference>
<feature type="compositionally biased region" description="Low complexity" evidence="1">
    <location>
        <begin position="69"/>
        <end position="84"/>
    </location>
</feature>
<feature type="region of interest" description="Disordered" evidence="1">
    <location>
        <begin position="43"/>
        <end position="179"/>
    </location>
</feature>
<dbReference type="RefSeq" id="XP_003057755.1">
    <property type="nucleotide sequence ID" value="XM_003057709.1"/>
</dbReference>
<evidence type="ECO:0000313" key="3">
    <source>
        <dbReference type="Proteomes" id="UP000001876"/>
    </source>
</evidence>
<gene>
    <name evidence="2" type="ORF">MICPUCDRAFT_57285</name>
</gene>
<reference evidence="2 3" key="1">
    <citation type="journal article" date="2009" name="Science">
        <title>Green evolution and dynamic adaptations revealed by genomes of the marine picoeukaryotes Micromonas.</title>
        <authorList>
            <person name="Worden A.Z."/>
            <person name="Lee J.H."/>
            <person name="Mock T."/>
            <person name="Rouze P."/>
            <person name="Simmons M.P."/>
            <person name="Aerts A.L."/>
            <person name="Allen A.E."/>
            <person name="Cuvelier M.L."/>
            <person name="Derelle E."/>
            <person name="Everett M.V."/>
            <person name="Foulon E."/>
            <person name="Grimwood J."/>
            <person name="Gundlach H."/>
            <person name="Henrissat B."/>
            <person name="Napoli C."/>
            <person name="McDonald S.M."/>
            <person name="Parker M.S."/>
            <person name="Rombauts S."/>
            <person name="Salamov A."/>
            <person name="Von Dassow P."/>
            <person name="Badger J.H."/>
            <person name="Coutinho P.M."/>
            <person name="Demir E."/>
            <person name="Dubchak I."/>
            <person name="Gentemann C."/>
            <person name="Eikrem W."/>
            <person name="Gready J.E."/>
            <person name="John U."/>
            <person name="Lanier W."/>
            <person name="Lindquist E.A."/>
            <person name="Lucas S."/>
            <person name="Mayer K.F."/>
            <person name="Moreau H."/>
            <person name="Not F."/>
            <person name="Otillar R."/>
            <person name="Panaud O."/>
            <person name="Pangilinan J."/>
            <person name="Paulsen I."/>
            <person name="Piegu B."/>
            <person name="Poliakov A."/>
            <person name="Robbens S."/>
            <person name="Schmutz J."/>
            <person name="Toulza E."/>
            <person name="Wyss T."/>
            <person name="Zelensky A."/>
            <person name="Zhou K."/>
            <person name="Armbrust E.V."/>
            <person name="Bhattacharya D."/>
            <person name="Goodenough U.W."/>
            <person name="Van de Peer Y."/>
            <person name="Grigoriev I.V."/>
        </authorList>
    </citation>
    <scope>NUCLEOTIDE SEQUENCE [LARGE SCALE GENOMIC DNA]</scope>
    <source>
        <strain evidence="2 3">CCMP1545</strain>
    </source>
</reference>
<organism evidence="3">
    <name type="scientific">Micromonas pusilla (strain CCMP1545)</name>
    <name type="common">Picoplanktonic green alga</name>
    <dbReference type="NCBI Taxonomy" id="564608"/>
    <lineage>
        <taxon>Eukaryota</taxon>
        <taxon>Viridiplantae</taxon>
        <taxon>Chlorophyta</taxon>
        <taxon>Mamiellophyceae</taxon>
        <taxon>Mamiellales</taxon>
        <taxon>Mamiellaceae</taxon>
        <taxon>Micromonas</taxon>
    </lineage>
</organism>
<accession>C1MQG7</accession>
<dbReference type="KEGG" id="mpp:MICPUCDRAFT_57285"/>
<dbReference type="AlphaFoldDB" id="C1MQG7"/>
<dbReference type="EMBL" id="GG663738">
    <property type="protein sequence ID" value="EEH57706.1"/>
    <property type="molecule type" value="Genomic_DNA"/>
</dbReference>